<dbReference type="OrthoDB" id="9810174at2"/>
<sequence length="166" mass="17233">MSQPFLGQIMPVAFNFAPKYFALCNGQLLPINQNQALFSLLGTYYGGNGTTNFALPDLRSRTPVGSSNGTNVGEAGGVENVTLLTGQIPAHSHTFNANTAAGTSRIPGSGVLGAPGSLKIYGSSGGSQVPLNVLDNAGQTLPHPNLQPYTVLNFCIALQGLFPSRN</sequence>
<reference evidence="2 3" key="1">
    <citation type="submission" date="2018-05" db="EMBL/GenBank/DDBJ databases">
        <title>Genomic Encyclopedia of Type Strains, Phase IV (KMG-IV): sequencing the most valuable type-strain genomes for metagenomic binning, comparative biology and taxonomic classification.</title>
        <authorList>
            <person name="Goeker M."/>
        </authorList>
    </citation>
    <scope>NUCLEOTIDE SEQUENCE [LARGE SCALE GENOMIC DNA]</scope>
    <source>
        <strain evidence="2 3">DSM 14263</strain>
    </source>
</reference>
<organism evidence="2 3">
    <name type="scientific">Fulvimonas soli</name>
    <dbReference type="NCBI Taxonomy" id="155197"/>
    <lineage>
        <taxon>Bacteria</taxon>
        <taxon>Pseudomonadati</taxon>
        <taxon>Pseudomonadota</taxon>
        <taxon>Gammaproteobacteria</taxon>
        <taxon>Lysobacterales</taxon>
        <taxon>Rhodanobacteraceae</taxon>
        <taxon>Fulvimonas</taxon>
    </lineage>
</organism>
<dbReference type="SUPFAM" id="SSF88874">
    <property type="entry name" value="Receptor-binding domain of short tail fibre protein gp12"/>
    <property type="match status" value="1"/>
</dbReference>
<comment type="caution">
    <text evidence="2">The sequence shown here is derived from an EMBL/GenBank/DDBJ whole genome shotgun (WGS) entry which is preliminary data.</text>
</comment>
<protein>
    <submittedName>
        <fullName evidence="2">Microcystin-dependent protein</fullName>
    </submittedName>
</protein>
<keyword evidence="3" id="KW-1185">Reference proteome</keyword>
<dbReference type="RefSeq" id="WP_109724042.1">
    <property type="nucleotide sequence ID" value="NZ_MSZV01000022.1"/>
</dbReference>
<dbReference type="EMBL" id="QGHC01000008">
    <property type="protein sequence ID" value="PWK85925.1"/>
    <property type="molecule type" value="Genomic_DNA"/>
</dbReference>
<feature type="domain" description="Phage tail collar" evidence="1">
    <location>
        <begin position="7"/>
        <end position="63"/>
    </location>
</feature>
<evidence type="ECO:0000259" key="1">
    <source>
        <dbReference type="Pfam" id="PF07484"/>
    </source>
</evidence>
<proteinExistence type="predicted"/>
<dbReference type="Gene3D" id="3.90.1340.10">
    <property type="entry name" value="Phage tail collar domain"/>
    <property type="match status" value="1"/>
</dbReference>
<gene>
    <name evidence="2" type="ORF">C7456_108221</name>
</gene>
<evidence type="ECO:0000313" key="3">
    <source>
        <dbReference type="Proteomes" id="UP000245812"/>
    </source>
</evidence>
<dbReference type="Pfam" id="PF07484">
    <property type="entry name" value="Collar"/>
    <property type="match status" value="1"/>
</dbReference>
<accession>A0A316I0R2</accession>
<dbReference type="InterPro" id="IPR011083">
    <property type="entry name" value="Phage_tail_collar_dom"/>
</dbReference>
<dbReference type="AlphaFoldDB" id="A0A316I0R2"/>
<dbReference type="Proteomes" id="UP000245812">
    <property type="component" value="Unassembled WGS sequence"/>
</dbReference>
<name>A0A316I0R2_9GAMM</name>
<evidence type="ECO:0000313" key="2">
    <source>
        <dbReference type="EMBL" id="PWK85925.1"/>
    </source>
</evidence>
<dbReference type="InterPro" id="IPR037053">
    <property type="entry name" value="Phage_tail_collar_dom_sf"/>
</dbReference>